<dbReference type="AlphaFoldDB" id="A0A1U9K233"/>
<evidence type="ECO:0000259" key="8">
    <source>
        <dbReference type="PROSITE" id="PS50893"/>
    </source>
</evidence>
<dbReference type="GO" id="GO:0055085">
    <property type="term" value="P:transmembrane transport"/>
    <property type="evidence" value="ECO:0007669"/>
    <property type="project" value="UniProtKB-ARBA"/>
</dbReference>
<evidence type="ECO:0000256" key="4">
    <source>
        <dbReference type="ARBA" id="ARBA00022475"/>
    </source>
</evidence>
<sequence length="544" mass="60334">MLKIQDLSLSIAGTERYAVRHLSLQIERGQTFALVGESGSGKSMTALAIMRLLPDALSVQSGTVEFQGTNLFSLSEAQMRSVRGNKIAMIFQEPATCLNPVLRIGDQLIESMRLHTHYKKAELQQRAIAWLDKVGIPDPAQRINDYPFQFSGGQRQRIMIAMALAVEPDVLIADEPTTALDVTVQAQILELLKTMQQDLGLTVLLITHDLAVVQQMADQVALLRQGEVVFQSTAAAFFKQPDHPYARHLLDVIPSFARREQKYGNTSSEALPPNATPLLQVQHLEVGYKQKRQLFKATPVVPIVKDLSFDLHEGETLALLGASGCGKSTVAKALLRIIDEQIHVNGQALLRGEDLLHSRGAQLAQQRRKIQIVFQDPFASLNPRMMVGDILAEGLKSLQPHWSEAQRQKRISELLDLTAMPADSTKRYAHEFSGGQRQRIAIARALAVEPQVLICDEPTSALDVSVQAQLLDLLIQLQKDTGLAYLFITHNFSVVEYLADRVAVMDQGKIIEMGTAQQVLLRPQQSITQQLLHSVPRLSLEITK</sequence>
<dbReference type="Pfam" id="PF00005">
    <property type="entry name" value="ABC_tran"/>
    <property type="match status" value="2"/>
</dbReference>
<dbReference type="InterPro" id="IPR003439">
    <property type="entry name" value="ABC_transporter-like_ATP-bd"/>
</dbReference>
<dbReference type="NCBIfam" id="NF008453">
    <property type="entry name" value="PRK11308.1"/>
    <property type="match status" value="2"/>
</dbReference>
<dbReference type="PANTHER" id="PTHR43297:SF2">
    <property type="entry name" value="DIPEPTIDE TRANSPORT ATP-BINDING PROTEIN DPPD"/>
    <property type="match status" value="1"/>
</dbReference>
<dbReference type="GO" id="GO:0016887">
    <property type="term" value="F:ATP hydrolysis activity"/>
    <property type="evidence" value="ECO:0007669"/>
    <property type="project" value="InterPro"/>
</dbReference>
<dbReference type="SUPFAM" id="SSF52540">
    <property type="entry name" value="P-loop containing nucleoside triphosphate hydrolases"/>
    <property type="match status" value="2"/>
</dbReference>
<dbReference type="SMART" id="SM00382">
    <property type="entry name" value="AAA"/>
    <property type="match status" value="2"/>
</dbReference>
<evidence type="ECO:0000256" key="6">
    <source>
        <dbReference type="ARBA" id="ARBA00022840"/>
    </source>
</evidence>
<protein>
    <submittedName>
        <fullName evidence="9">ABC transporter ATP-binding protein</fullName>
    </submittedName>
</protein>
<dbReference type="PROSITE" id="PS50893">
    <property type="entry name" value="ABC_TRANSPORTER_2"/>
    <property type="match status" value="2"/>
</dbReference>
<dbReference type="InterPro" id="IPR017871">
    <property type="entry name" value="ABC_transporter-like_CS"/>
</dbReference>
<dbReference type="EMBL" id="CP019697">
    <property type="protein sequence ID" value="AQS52110.1"/>
    <property type="molecule type" value="Genomic_DNA"/>
</dbReference>
<keyword evidence="3" id="KW-0813">Transport</keyword>
<proteinExistence type="inferred from homology"/>
<reference evidence="9 10" key="1">
    <citation type="submission" date="2017-01" db="EMBL/GenBank/DDBJ databases">
        <title>Complete Genome Sequence of Paenalcaligenes hominis, Isolated from a paraplegic Patient with neurogenic bladder.</title>
        <authorList>
            <person name="Mukhopadhyay R."/>
            <person name="Joaquin J."/>
            <person name="Hogue R."/>
            <person name="Kilaru A."/>
            <person name="Jospin G."/>
            <person name="Mars K."/>
            <person name="Eisen J.A."/>
            <person name="Chaturvedi V."/>
        </authorList>
    </citation>
    <scope>NUCLEOTIDE SEQUENCE [LARGE SCALE GENOMIC DNA]</scope>
    <source>
        <strain evidence="9 10">15S00501</strain>
    </source>
</reference>
<dbReference type="OrthoDB" id="9802772at2"/>
<dbReference type="Proteomes" id="UP000189369">
    <property type="component" value="Chromosome"/>
</dbReference>
<evidence type="ECO:0000313" key="10">
    <source>
        <dbReference type="Proteomes" id="UP000189369"/>
    </source>
</evidence>
<name>A0A1U9K233_9BURK</name>
<dbReference type="STRING" id="643674.PAEH1_12250"/>
<evidence type="ECO:0000256" key="2">
    <source>
        <dbReference type="ARBA" id="ARBA00005417"/>
    </source>
</evidence>
<dbReference type="CDD" id="cd03257">
    <property type="entry name" value="ABC_NikE_OppD_transporters"/>
    <property type="match status" value="2"/>
</dbReference>
<dbReference type="InterPro" id="IPR013563">
    <property type="entry name" value="Oligopep_ABC_C"/>
</dbReference>
<dbReference type="Pfam" id="PF08352">
    <property type="entry name" value="oligo_HPY"/>
    <property type="match status" value="1"/>
</dbReference>
<dbReference type="PANTHER" id="PTHR43297">
    <property type="entry name" value="OLIGOPEPTIDE TRANSPORT ATP-BINDING PROTEIN APPD"/>
    <property type="match status" value="1"/>
</dbReference>
<dbReference type="InterPro" id="IPR050388">
    <property type="entry name" value="ABC_Ni/Peptide_Import"/>
</dbReference>
<comment type="subcellular location">
    <subcellularLocation>
        <location evidence="1">Cell inner membrane</location>
        <topology evidence="1">Peripheral membrane protein</topology>
    </subcellularLocation>
</comment>
<comment type="similarity">
    <text evidence="2">Belongs to the ABC transporter superfamily.</text>
</comment>
<accession>A0A1U9K233</accession>
<evidence type="ECO:0000313" key="9">
    <source>
        <dbReference type="EMBL" id="AQS52110.1"/>
    </source>
</evidence>
<feature type="domain" description="ABC transporter" evidence="8">
    <location>
        <begin position="2"/>
        <end position="250"/>
    </location>
</feature>
<keyword evidence="6 9" id="KW-0067">ATP-binding</keyword>
<keyword evidence="5" id="KW-0547">Nucleotide-binding</keyword>
<dbReference type="InterPro" id="IPR027417">
    <property type="entry name" value="P-loop_NTPase"/>
</dbReference>
<dbReference type="GO" id="GO:0005524">
    <property type="term" value="F:ATP binding"/>
    <property type="evidence" value="ECO:0007669"/>
    <property type="project" value="UniProtKB-KW"/>
</dbReference>
<dbReference type="PROSITE" id="PS00211">
    <property type="entry name" value="ABC_TRANSPORTER_1"/>
    <property type="match status" value="2"/>
</dbReference>
<dbReference type="GO" id="GO:0005886">
    <property type="term" value="C:plasma membrane"/>
    <property type="evidence" value="ECO:0007669"/>
    <property type="project" value="UniProtKB-SubCell"/>
</dbReference>
<keyword evidence="7" id="KW-0472">Membrane</keyword>
<dbReference type="GO" id="GO:0015833">
    <property type="term" value="P:peptide transport"/>
    <property type="evidence" value="ECO:0007669"/>
    <property type="project" value="InterPro"/>
</dbReference>
<evidence type="ECO:0000256" key="1">
    <source>
        <dbReference type="ARBA" id="ARBA00004417"/>
    </source>
</evidence>
<evidence type="ECO:0000256" key="5">
    <source>
        <dbReference type="ARBA" id="ARBA00022741"/>
    </source>
</evidence>
<dbReference type="KEGG" id="phn:PAEH1_12250"/>
<feature type="domain" description="ABC transporter" evidence="8">
    <location>
        <begin position="289"/>
        <end position="532"/>
    </location>
</feature>
<dbReference type="InterPro" id="IPR003593">
    <property type="entry name" value="AAA+_ATPase"/>
</dbReference>
<organism evidence="9 10">
    <name type="scientific">Paenalcaligenes hominis</name>
    <dbReference type="NCBI Taxonomy" id="643674"/>
    <lineage>
        <taxon>Bacteria</taxon>
        <taxon>Pseudomonadati</taxon>
        <taxon>Pseudomonadota</taxon>
        <taxon>Betaproteobacteria</taxon>
        <taxon>Burkholderiales</taxon>
        <taxon>Alcaligenaceae</taxon>
        <taxon>Paenalcaligenes</taxon>
    </lineage>
</organism>
<dbReference type="Gene3D" id="3.40.50.300">
    <property type="entry name" value="P-loop containing nucleotide triphosphate hydrolases"/>
    <property type="match status" value="2"/>
</dbReference>
<evidence type="ECO:0000256" key="3">
    <source>
        <dbReference type="ARBA" id="ARBA00022448"/>
    </source>
</evidence>
<gene>
    <name evidence="9" type="ORF">PAEH1_12250</name>
</gene>
<evidence type="ECO:0000256" key="7">
    <source>
        <dbReference type="ARBA" id="ARBA00023136"/>
    </source>
</evidence>
<dbReference type="NCBIfam" id="NF007739">
    <property type="entry name" value="PRK10419.1"/>
    <property type="match status" value="2"/>
</dbReference>
<dbReference type="FunFam" id="3.40.50.300:FF:000016">
    <property type="entry name" value="Oligopeptide ABC transporter ATP-binding component"/>
    <property type="match status" value="1"/>
</dbReference>
<keyword evidence="4" id="KW-1003">Cell membrane</keyword>